<dbReference type="EMBL" id="UINC01039450">
    <property type="protein sequence ID" value="SVB37941.1"/>
    <property type="molecule type" value="Genomic_DNA"/>
</dbReference>
<evidence type="ECO:0000256" key="1">
    <source>
        <dbReference type="SAM" id="Phobius"/>
    </source>
</evidence>
<evidence type="ECO:0000313" key="2">
    <source>
        <dbReference type="EMBL" id="SVB37941.1"/>
    </source>
</evidence>
<keyword evidence="1" id="KW-0472">Membrane</keyword>
<proteinExistence type="predicted"/>
<protein>
    <recommendedName>
        <fullName evidence="3">DUF4345 domain-containing protein</fullName>
    </recommendedName>
</protein>
<sequence>MPYKIMMSLAAAVPLIFAVAFLAVPHIFILDSYPNAEGLAMEVGITQRYVMAGMLFMTACIAFQSRNVEKVDDQKAILLGVSIGTAVMCAVIIILEGPGRGLPLLVPPVIATGALAVLSFWSRSKLN</sequence>
<gene>
    <name evidence="2" type="ORF">METZ01_LOCUS190795</name>
</gene>
<organism evidence="2">
    <name type="scientific">marine metagenome</name>
    <dbReference type="NCBI Taxonomy" id="408172"/>
    <lineage>
        <taxon>unclassified sequences</taxon>
        <taxon>metagenomes</taxon>
        <taxon>ecological metagenomes</taxon>
    </lineage>
</organism>
<feature type="transmembrane region" description="Helical" evidence="1">
    <location>
        <begin position="101"/>
        <end position="121"/>
    </location>
</feature>
<accession>A0A382DJQ3</accession>
<name>A0A382DJQ3_9ZZZZ</name>
<feature type="transmembrane region" description="Helical" evidence="1">
    <location>
        <begin position="76"/>
        <end position="95"/>
    </location>
</feature>
<evidence type="ECO:0008006" key="3">
    <source>
        <dbReference type="Google" id="ProtNLM"/>
    </source>
</evidence>
<reference evidence="2" key="1">
    <citation type="submission" date="2018-05" db="EMBL/GenBank/DDBJ databases">
        <authorList>
            <person name="Lanie J.A."/>
            <person name="Ng W.-L."/>
            <person name="Kazmierczak K.M."/>
            <person name="Andrzejewski T.M."/>
            <person name="Davidsen T.M."/>
            <person name="Wayne K.J."/>
            <person name="Tettelin H."/>
            <person name="Glass J.I."/>
            <person name="Rusch D."/>
            <person name="Podicherti R."/>
            <person name="Tsui H.-C.T."/>
            <person name="Winkler M.E."/>
        </authorList>
    </citation>
    <scope>NUCLEOTIDE SEQUENCE</scope>
</reference>
<keyword evidence="1" id="KW-1133">Transmembrane helix</keyword>
<dbReference type="AlphaFoldDB" id="A0A382DJQ3"/>
<feature type="transmembrane region" description="Helical" evidence="1">
    <location>
        <begin position="47"/>
        <end position="64"/>
    </location>
</feature>
<keyword evidence="1" id="KW-0812">Transmembrane</keyword>